<accession>A0A0L0G0T0</accession>
<organism evidence="1 2">
    <name type="scientific">Sphaeroforma arctica JP610</name>
    <dbReference type="NCBI Taxonomy" id="667725"/>
    <lineage>
        <taxon>Eukaryota</taxon>
        <taxon>Ichthyosporea</taxon>
        <taxon>Ichthyophonida</taxon>
        <taxon>Sphaeroforma</taxon>
    </lineage>
</organism>
<dbReference type="AlphaFoldDB" id="A0A0L0G0T0"/>
<protein>
    <submittedName>
        <fullName evidence="1">Uncharacterized protein</fullName>
    </submittedName>
</protein>
<dbReference type="RefSeq" id="XP_014156619.1">
    <property type="nucleotide sequence ID" value="XM_014301144.1"/>
</dbReference>
<dbReference type="GeneID" id="25905508"/>
<keyword evidence="2" id="KW-1185">Reference proteome</keyword>
<proteinExistence type="predicted"/>
<dbReference type="Proteomes" id="UP000054560">
    <property type="component" value="Unassembled WGS sequence"/>
</dbReference>
<name>A0A0L0G0T0_9EUKA</name>
<dbReference type="EMBL" id="KQ241899">
    <property type="protein sequence ID" value="KNC82717.1"/>
    <property type="molecule type" value="Genomic_DNA"/>
</dbReference>
<evidence type="ECO:0000313" key="2">
    <source>
        <dbReference type="Proteomes" id="UP000054560"/>
    </source>
</evidence>
<evidence type="ECO:0000313" key="1">
    <source>
        <dbReference type="EMBL" id="KNC82717.1"/>
    </source>
</evidence>
<gene>
    <name evidence="1" type="ORF">SARC_05004</name>
</gene>
<reference evidence="1 2" key="1">
    <citation type="submission" date="2011-02" db="EMBL/GenBank/DDBJ databases">
        <title>The Genome Sequence of Sphaeroforma arctica JP610.</title>
        <authorList>
            <consortium name="The Broad Institute Genome Sequencing Platform"/>
            <person name="Russ C."/>
            <person name="Cuomo C."/>
            <person name="Young S.K."/>
            <person name="Zeng Q."/>
            <person name="Gargeya S."/>
            <person name="Alvarado L."/>
            <person name="Berlin A."/>
            <person name="Chapman S.B."/>
            <person name="Chen Z."/>
            <person name="Freedman E."/>
            <person name="Gellesch M."/>
            <person name="Goldberg J."/>
            <person name="Griggs A."/>
            <person name="Gujja S."/>
            <person name="Heilman E."/>
            <person name="Heiman D."/>
            <person name="Howarth C."/>
            <person name="Mehta T."/>
            <person name="Neiman D."/>
            <person name="Pearson M."/>
            <person name="Roberts A."/>
            <person name="Saif S."/>
            <person name="Shea T."/>
            <person name="Shenoy N."/>
            <person name="Sisk P."/>
            <person name="Stolte C."/>
            <person name="Sykes S."/>
            <person name="White J."/>
            <person name="Yandava C."/>
            <person name="Burger G."/>
            <person name="Gray M.W."/>
            <person name="Holland P.W.H."/>
            <person name="King N."/>
            <person name="Lang F.B.F."/>
            <person name="Roger A.J."/>
            <person name="Ruiz-Trillo I."/>
            <person name="Haas B."/>
            <person name="Nusbaum C."/>
            <person name="Birren B."/>
        </authorList>
    </citation>
    <scope>NUCLEOTIDE SEQUENCE [LARGE SCALE GENOMIC DNA]</scope>
    <source>
        <strain evidence="1 2">JP610</strain>
    </source>
</reference>
<sequence>MTMAIGLLRALHVYMKALSRTVNGVRRGVGYSGGTEFSLNTHFTVLGQFGMVTDDIDGRAKIRTRRPGQIAMLSSPQIVEADGLK</sequence>